<dbReference type="InterPro" id="IPR011659">
    <property type="entry name" value="WD40"/>
</dbReference>
<name>A0A1F8GSA9_9BACT</name>
<protein>
    <recommendedName>
        <fullName evidence="3">Dipeptidylpeptidase IV N-terminal domain-containing protein</fullName>
    </recommendedName>
</protein>
<dbReference type="Pfam" id="PF07676">
    <property type="entry name" value="PD40"/>
    <property type="match status" value="1"/>
</dbReference>
<organism evidence="1 2">
    <name type="scientific">Candidatus Yanofskybacteria bacterium RIFCSPLOWO2_01_FULL_49_17</name>
    <dbReference type="NCBI Taxonomy" id="1802700"/>
    <lineage>
        <taxon>Bacteria</taxon>
        <taxon>Candidatus Yanofskyibacteriota</taxon>
    </lineage>
</organism>
<evidence type="ECO:0000313" key="2">
    <source>
        <dbReference type="Proteomes" id="UP000178444"/>
    </source>
</evidence>
<accession>A0A1F8GSA9</accession>
<evidence type="ECO:0008006" key="3">
    <source>
        <dbReference type="Google" id="ProtNLM"/>
    </source>
</evidence>
<gene>
    <name evidence="1" type="ORF">A2941_02145</name>
</gene>
<dbReference type="Proteomes" id="UP000178444">
    <property type="component" value="Unassembled WGS sequence"/>
</dbReference>
<dbReference type="InterPro" id="IPR011042">
    <property type="entry name" value="6-blade_b-propeller_TolB-like"/>
</dbReference>
<evidence type="ECO:0000313" key="1">
    <source>
        <dbReference type="EMBL" id="OGN28314.1"/>
    </source>
</evidence>
<comment type="caution">
    <text evidence="1">The sequence shown here is derived from an EMBL/GenBank/DDBJ whole genome shotgun (WGS) entry which is preliminary data.</text>
</comment>
<reference evidence="1 2" key="1">
    <citation type="journal article" date="2016" name="Nat. Commun.">
        <title>Thousands of microbial genomes shed light on interconnected biogeochemical processes in an aquifer system.</title>
        <authorList>
            <person name="Anantharaman K."/>
            <person name="Brown C.T."/>
            <person name="Hug L.A."/>
            <person name="Sharon I."/>
            <person name="Castelle C.J."/>
            <person name="Probst A.J."/>
            <person name="Thomas B.C."/>
            <person name="Singh A."/>
            <person name="Wilkins M.J."/>
            <person name="Karaoz U."/>
            <person name="Brodie E.L."/>
            <person name="Williams K.H."/>
            <person name="Hubbard S.S."/>
            <person name="Banfield J.F."/>
        </authorList>
    </citation>
    <scope>NUCLEOTIDE SEQUENCE [LARGE SCALE GENOMIC DNA]</scope>
</reference>
<dbReference type="AlphaFoldDB" id="A0A1F8GSA9"/>
<dbReference type="SUPFAM" id="SSF82171">
    <property type="entry name" value="DPP6 N-terminal domain-like"/>
    <property type="match status" value="1"/>
</dbReference>
<sequence length="354" mass="38117">MKKEFSILIMLSALLGSSLTGYFLTRPGGGGTDILNRQSATLGRFSGDLDGGQASTLPIPDGLFQISTDAALSPAADADGSIVYYHAENGFVSRVEIESRRNILVSQTALPGLRNIIWSPDRQKVVTVFSGPQGLVFQYFDYRSYAHGDLPNVTDAAFSPDNNRLALVQQTGNGSNIVLAGTDGSNPVTILKTRLSHASVVWQSEKTLSLITRDDTGVFNMYLLSDGGALTKVIDGETRLKAAWSPDGSKLLYSTAESGLTILDPMAGSRTQQNLAAEADLCAWRPGNQRIICAVDDRGTTRIEEFEPGQASRSVASELIISPEKIFLSSDEKFLVLLSQSDHSLYGLRMTTGD</sequence>
<dbReference type="Gene3D" id="2.120.10.30">
    <property type="entry name" value="TolB, C-terminal domain"/>
    <property type="match status" value="1"/>
</dbReference>
<proteinExistence type="predicted"/>
<dbReference type="EMBL" id="MGKO01000001">
    <property type="protein sequence ID" value="OGN28314.1"/>
    <property type="molecule type" value="Genomic_DNA"/>
</dbReference>